<dbReference type="STRING" id="1183432.AGR3A_Cc250106"/>
<dbReference type="InterPro" id="IPR008593">
    <property type="entry name" value="Dam_MeTrfase"/>
</dbReference>
<organism evidence="1 2">
    <name type="scientific">Agrobacterium tomkonis CFBP 6623</name>
    <dbReference type="NCBI Taxonomy" id="1183432"/>
    <lineage>
        <taxon>Bacteria</taxon>
        <taxon>Pseudomonadati</taxon>
        <taxon>Pseudomonadota</taxon>
        <taxon>Alphaproteobacteria</taxon>
        <taxon>Hyphomicrobiales</taxon>
        <taxon>Rhizobiaceae</taxon>
        <taxon>Rhizobium/Agrobacterium group</taxon>
        <taxon>Agrobacterium</taxon>
        <taxon>Agrobacterium tumefaciens complex</taxon>
    </lineage>
</organism>
<dbReference type="AlphaFoldDB" id="A0A1S7PDJ1"/>
<gene>
    <name evidence="1" type="ORF">AGR3A_Cc250106</name>
</gene>
<name>A0A1S7PDJ1_9HYPH</name>
<evidence type="ECO:0000313" key="1">
    <source>
        <dbReference type="EMBL" id="CUX19802.1"/>
    </source>
</evidence>
<keyword evidence="2" id="KW-1185">Reference proteome</keyword>
<proteinExistence type="predicted"/>
<evidence type="ECO:0000313" key="2">
    <source>
        <dbReference type="Proteomes" id="UP000191988"/>
    </source>
</evidence>
<dbReference type="GO" id="GO:0009307">
    <property type="term" value="P:DNA restriction-modification system"/>
    <property type="evidence" value="ECO:0007669"/>
    <property type="project" value="InterPro"/>
</dbReference>
<evidence type="ECO:0008006" key="3">
    <source>
        <dbReference type="Google" id="ProtNLM"/>
    </source>
</evidence>
<reference evidence="2" key="1">
    <citation type="submission" date="2016-01" db="EMBL/GenBank/DDBJ databases">
        <authorList>
            <person name="Regsiter A."/>
            <person name="william w."/>
        </authorList>
    </citation>
    <scope>NUCLEOTIDE SEQUENCE [LARGE SCALE GENOMIC DNA]</scope>
    <source>
        <strain evidence="2">CFBP 6623</strain>
    </source>
</reference>
<dbReference type="Pfam" id="PF05869">
    <property type="entry name" value="Dam"/>
    <property type="match status" value="1"/>
</dbReference>
<dbReference type="GO" id="GO:0003677">
    <property type="term" value="F:DNA binding"/>
    <property type="evidence" value="ECO:0007669"/>
    <property type="project" value="InterPro"/>
</dbReference>
<protein>
    <recommendedName>
        <fullName evidence="3">Adenine methyltransferase</fullName>
    </recommendedName>
</protein>
<sequence>MTETAPLFAGIGGHHSARARTDEWLTPPSIIEALGGAASFDLDPCSPIVRPWPTAKRHLTIEDNGLTKPWGGRVWLNPPYSTSVIGLWLGRLAHHDDGVSLIFARTETDAFFRFVWERAAAVLFLRGRINFHLVDGRRATKNSGAPSVLCAYGLDNAAQLGHCGIDGQFVPLLLPRFWTGTSVTQTWREVLAAFMSEKRGPIPLAEIYRALVRHPKARSNRNVEAKIRQELQRGPFVRAARGLWEVATND</sequence>
<dbReference type="Proteomes" id="UP000191988">
    <property type="component" value="Unassembled WGS sequence"/>
</dbReference>
<accession>A0A1S7PDJ1</accession>
<dbReference type="EMBL" id="FBWK01000018">
    <property type="protein sequence ID" value="CUX19802.1"/>
    <property type="molecule type" value="Genomic_DNA"/>
</dbReference>
<dbReference type="RefSeq" id="WP_080842096.1">
    <property type="nucleotide sequence ID" value="NZ_LT009723.1"/>
</dbReference>
<dbReference type="GO" id="GO:0009007">
    <property type="term" value="F:site-specific DNA-methyltransferase (adenine-specific) activity"/>
    <property type="evidence" value="ECO:0007669"/>
    <property type="project" value="InterPro"/>
</dbReference>